<evidence type="ECO:0000313" key="2">
    <source>
        <dbReference type="Proteomes" id="UP000824225"/>
    </source>
</evidence>
<dbReference type="Gene3D" id="3.20.20.140">
    <property type="entry name" value="Metal-dependent hydrolases"/>
    <property type="match status" value="1"/>
</dbReference>
<name>A0A9D2KMB4_9BACT</name>
<dbReference type="PANTHER" id="PTHR10443">
    <property type="entry name" value="MICROSOMAL DIPEPTIDASE"/>
    <property type="match status" value="1"/>
</dbReference>
<dbReference type="Pfam" id="PF01244">
    <property type="entry name" value="Peptidase_M19"/>
    <property type="match status" value="1"/>
</dbReference>
<evidence type="ECO:0000313" key="1">
    <source>
        <dbReference type="EMBL" id="HJA08702.1"/>
    </source>
</evidence>
<organism evidence="1 2">
    <name type="scientific">Candidatus Mailhella merdigallinarum</name>
    <dbReference type="NCBI Taxonomy" id="2838658"/>
    <lineage>
        <taxon>Bacteria</taxon>
        <taxon>Pseudomonadati</taxon>
        <taxon>Thermodesulfobacteriota</taxon>
        <taxon>Desulfovibrionia</taxon>
        <taxon>Desulfovibrionales</taxon>
        <taxon>Desulfovibrionaceae</taxon>
        <taxon>Mailhella</taxon>
    </lineage>
</organism>
<accession>A0A9D2KMB4</accession>
<gene>
    <name evidence="1" type="ORF">H9962_05890</name>
</gene>
<dbReference type="InterPro" id="IPR008257">
    <property type="entry name" value="Pept_M19"/>
</dbReference>
<reference evidence="1" key="1">
    <citation type="journal article" date="2021" name="PeerJ">
        <title>Extensive microbial diversity within the chicken gut microbiome revealed by metagenomics and culture.</title>
        <authorList>
            <person name="Gilroy R."/>
            <person name="Ravi A."/>
            <person name="Getino M."/>
            <person name="Pursley I."/>
            <person name="Horton D.L."/>
            <person name="Alikhan N.F."/>
            <person name="Baker D."/>
            <person name="Gharbi K."/>
            <person name="Hall N."/>
            <person name="Watson M."/>
            <person name="Adriaenssens E.M."/>
            <person name="Foster-Nyarko E."/>
            <person name="Jarju S."/>
            <person name="Secka A."/>
            <person name="Antonio M."/>
            <person name="Oren A."/>
            <person name="Chaudhuri R.R."/>
            <person name="La Ragione R."/>
            <person name="Hildebrand F."/>
            <person name="Pallen M.J."/>
        </authorList>
    </citation>
    <scope>NUCLEOTIDE SEQUENCE</scope>
    <source>
        <strain evidence="1">CHK186-16707</strain>
    </source>
</reference>
<reference evidence="1" key="2">
    <citation type="submission" date="2021-04" db="EMBL/GenBank/DDBJ databases">
        <authorList>
            <person name="Gilroy R."/>
        </authorList>
    </citation>
    <scope>NUCLEOTIDE SEQUENCE</scope>
    <source>
        <strain evidence="1">CHK186-16707</strain>
    </source>
</reference>
<comment type="caution">
    <text evidence="1">The sequence shown here is derived from an EMBL/GenBank/DDBJ whole genome shotgun (WGS) entry which is preliminary data.</text>
</comment>
<dbReference type="SUPFAM" id="SSF51556">
    <property type="entry name" value="Metallo-dependent hydrolases"/>
    <property type="match status" value="1"/>
</dbReference>
<protein>
    <submittedName>
        <fullName evidence="1">Dipeptidase</fullName>
    </submittedName>
</protein>
<dbReference type="Proteomes" id="UP000824225">
    <property type="component" value="Unassembled WGS sequence"/>
</dbReference>
<dbReference type="InterPro" id="IPR032466">
    <property type="entry name" value="Metal_Hydrolase"/>
</dbReference>
<dbReference type="PROSITE" id="PS51365">
    <property type="entry name" value="RENAL_DIPEPTIDASE_2"/>
    <property type="match status" value="1"/>
</dbReference>
<dbReference type="GO" id="GO:0006508">
    <property type="term" value="P:proteolysis"/>
    <property type="evidence" value="ECO:0007669"/>
    <property type="project" value="InterPro"/>
</dbReference>
<dbReference type="GO" id="GO:0070573">
    <property type="term" value="F:metallodipeptidase activity"/>
    <property type="evidence" value="ECO:0007669"/>
    <property type="project" value="InterPro"/>
</dbReference>
<dbReference type="AlphaFoldDB" id="A0A9D2KMB4"/>
<dbReference type="EMBL" id="DXAN01000020">
    <property type="protein sequence ID" value="HJA08702.1"/>
    <property type="molecule type" value="Genomic_DNA"/>
</dbReference>
<proteinExistence type="predicted"/>
<sequence length="320" mass="35292">MGMRFVDLHCDTLTRDDDDILRTSQGHINLDKLKRGGAWVQFFALFIPTGREASERPGGFLEPHAFYERYRAVWRREMAANADAVAPAADMDDIRANTAAGRISAVLSVEDAAALEGRLERVDELYADGVRLMTLTWNHENELAWPHAAEPERMRRGLKPFGVEVVRRMNELGMIVDVSHLSDGGFADVARVSSAPFVASHSCARSLSGHTRCLTDAQLRILGDKGGVVGVNFCPRFLREGSLHTTIDDVVRHALHIRDKAGVEALALGSDFDGVPGTLEFEDYAGLPRLADALERHVGSAEMDKICSGNALRLMSEVWR</sequence>
<dbReference type="CDD" id="cd01301">
    <property type="entry name" value="rDP_like"/>
    <property type="match status" value="1"/>
</dbReference>
<dbReference type="PANTHER" id="PTHR10443:SF12">
    <property type="entry name" value="DIPEPTIDASE"/>
    <property type="match status" value="1"/>
</dbReference>